<dbReference type="Pfam" id="PF07521">
    <property type="entry name" value="RMMBL"/>
    <property type="match status" value="1"/>
</dbReference>
<keyword evidence="1" id="KW-0378">Hydrolase</keyword>
<dbReference type="Pfam" id="PF00753">
    <property type="entry name" value="Lactamase_B"/>
    <property type="match status" value="1"/>
</dbReference>
<evidence type="ECO:0000259" key="3">
    <source>
        <dbReference type="SMART" id="SM01027"/>
    </source>
</evidence>
<dbReference type="InterPro" id="IPR050698">
    <property type="entry name" value="MBL"/>
</dbReference>
<dbReference type="Gene3D" id="3.40.50.10890">
    <property type="match status" value="1"/>
</dbReference>
<evidence type="ECO:0000313" key="4">
    <source>
        <dbReference type="EMBL" id="PWK78252.1"/>
    </source>
</evidence>
<feature type="domain" description="Metallo-beta-lactamase" evidence="2">
    <location>
        <begin position="25"/>
        <end position="249"/>
    </location>
</feature>
<dbReference type="SMART" id="SM00849">
    <property type="entry name" value="Lactamase_B"/>
    <property type="match status" value="1"/>
</dbReference>
<dbReference type="GO" id="GO:0004521">
    <property type="term" value="F:RNA endonuclease activity"/>
    <property type="evidence" value="ECO:0007669"/>
    <property type="project" value="TreeGrafter"/>
</dbReference>
<evidence type="ECO:0000313" key="5">
    <source>
        <dbReference type="Proteomes" id="UP000245678"/>
    </source>
</evidence>
<keyword evidence="5" id="KW-1185">Reference proteome</keyword>
<dbReference type="InterPro" id="IPR022712">
    <property type="entry name" value="Beta_Casp"/>
</dbReference>
<dbReference type="InterPro" id="IPR036866">
    <property type="entry name" value="RibonucZ/Hydroxyglut_hydro"/>
</dbReference>
<dbReference type="InterPro" id="IPR011108">
    <property type="entry name" value="RMMBL"/>
</dbReference>
<accession>A0A316HTG1</accession>
<proteinExistence type="predicted"/>
<dbReference type="CDD" id="cd16295">
    <property type="entry name" value="TTHA0252-CPSF-like_MBL-fold"/>
    <property type="match status" value="1"/>
</dbReference>
<dbReference type="Pfam" id="PF10996">
    <property type="entry name" value="Beta-Casp"/>
    <property type="match status" value="1"/>
</dbReference>
<gene>
    <name evidence="4" type="ORF">LX99_02092</name>
</gene>
<reference evidence="4 5" key="1">
    <citation type="submission" date="2018-05" db="EMBL/GenBank/DDBJ databases">
        <title>Genomic Encyclopedia of Archaeal and Bacterial Type Strains, Phase II (KMG-II): from individual species to whole genera.</title>
        <authorList>
            <person name="Goeker M."/>
        </authorList>
    </citation>
    <scope>NUCLEOTIDE SEQUENCE [LARGE SCALE GENOMIC DNA]</scope>
    <source>
        <strain evidence="4 5">DSM 19975</strain>
    </source>
</reference>
<dbReference type="Gene3D" id="3.60.15.10">
    <property type="entry name" value="Ribonuclease Z/Hydroxyacylglutathione hydrolase-like"/>
    <property type="match status" value="1"/>
</dbReference>
<dbReference type="AlphaFoldDB" id="A0A316HTG1"/>
<protein>
    <submittedName>
        <fullName evidence="4">Metallo-beta-lactamase family protein</fullName>
    </submittedName>
</protein>
<comment type="caution">
    <text evidence="4">The sequence shown here is derived from an EMBL/GenBank/DDBJ whole genome shotgun (WGS) entry which is preliminary data.</text>
</comment>
<organism evidence="4 5">
    <name type="scientific">Mucilaginibacter oryzae</name>
    <dbReference type="NCBI Taxonomy" id="468058"/>
    <lineage>
        <taxon>Bacteria</taxon>
        <taxon>Pseudomonadati</taxon>
        <taxon>Bacteroidota</taxon>
        <taxon>Sphingobacteriia</taxon>
        <taxon>Sphingobacteriales</taxon>
        <taxon>Sphingobacteriaceae</taxon>
        <taxon>Mucilaginibacter</taxon>
    </lineage>
</organism>
<dbReference type="Proteomes" id="UP000245678">
    <property type="component" value="Unassembled WGS sequence"/>
</dbReference>
<dbReference type="PANTHER" id="PTHR11203">
    <property type="entry name" value="CLEAVAGE AND POLYADENYLATION SPECIFICITY FACTOR FAMILY MEMBER"/>
    <property type="match status" value="1"/>
</dbReference>
<dbReference type="InterPro" id="IPR001279">
    <property type="entry name" value="Metallo-B-lactamas"/>
</dbReference>
<evidence type="ECO:0000259" key="2">
    <source>
        <dbReference type="SMART" id="SM00849"/>
    </source>
</evidence>
<dbReference type="EMBL" id="QGHA01000003">
    <property type="protein sequence ID" value="PWK78252.1"/>
    <property type="molecule type" value="Genomic_DNA"/>
</dbReference>
<sequence>MQRGEQHVLYIKMKLTIHGAARQVTGSMHLLEVGQYKILVDCGLDYEKDRSILSNENFPFNPEDIDVVVLTHAHIDHSGNLPTLIRLGFEGQILCTPPTADLTELLLLDSVNIFMRKAAANNGGGKHRRGKGRFNTHAQPLYMQKHVMDTVERFVTIGFNKPFRITGDIELTFVPVGHLLGAAAAVFKVNDKGEEKSIAFTGDIGRKNYPVLNDPQPLPQVDFLVSESTYGGRYHSKDKNVEDTLIEIIEKACIREQGRLIIPAFSIGRTQSLVYTLNKIFSTGKLPPVKVFVDSPMATQATEVFRKFHNHVNQEAQDFYQKRGDEFEFDNLTYVETLKDSRQISNYWEPCIIISSAGMLEGGRIQDHLFYNIQNYYATILFIGYCAKGTLGHRLLRGDAIVHIKDRDLAVYATIKQTDVLSAHGDHNDLMDNIKTIGPDKLKHVFLVHGESESMQLLANDLEKEGYGVTMPEKGVSYII</sequence>
<dbReference type="SMART" id="SM01027">
    <property type="entry name" value="Beta-Casp"/>
    <property type="match status" value="1"/>
</dbReference>
<dbReference type="PANTHER" id="PTHR11203:SF37">
    <property type="entry name" value="INTEGRATOR COMPLEX SUBUNIT 11"/>
    <property type="match status" value="1"/>
</dbReference>
<evidence type="ECO:0000256" key="1">
    <source>
        <dbReference type="ARBA" id="ARBA00022801"/>
    </source>
</evidence>
<dbReference type="GO" id="GO:0016787">
    <property type="term" value="F:hydrolase activity"/>
    <property type="evidence" value="ECO:0007669"/>
    <property type="project" value="UniProtKB-KW"/>
</dbReference>
<dbReference type="SUPFAM" id="SSF56281">
    <property type="entry name" value="Metallo-hydrolase/oxidoreductase"/>
    <property type="match status" value="1"/>
</dbReference>
<name>A0A316HTG1_9SPHI</name>
<feature type="domain" description="Beta-Casp" evidence="3">
    <location>
        <begin position="270"/>
        <end position="395"/>
    </location>
</feature>